<keyword evidence="16" id="KW-1015">Disulfide bond</keyword>
<evidence type="ECO:0000256" key="12">
    <source>
        <dbReference type="ARBA" id="ARBA00023286"/>
    </source>
</evidence>
<feature type="binding site" evidence="14">
    <location>
        <position position="312"/>
    </location>
    <ligand>
        <name>L-glutamate</name>
        <dbReference type="ChEBI" id="CHEBI:29985"/>
    </ligand>
</feature>
<dbReference type="Proteomes" id="UP000694546">
    <property type="component" value="Chromosome 1"/>
</dbReference>
<feature type="binding site" evidence="14">
    <location>
        <position position="107"/>
    </location>
    <ligand>
        <name>L-glutamate</name>
        <dbReference type="ChEBI" id="CHEBI:29985"/>
    </ligand>
</feature>
<keyword evidence="7 17" id="KW-0406">Ion transport</keyword>
<evidence type="ECO:0000313" key="20">
    <source>
        <dbReference type="Ensembl" id="ENSGMOP00000000874.2"/>
    </source>
</evidence>
<dbReference type="AlphaFoldDB" id="A0A8C4YX92"/>
<dbReference type="OMA" id="YEHMERK"/>
<keyword evidence="12 17" id="KW-1071">Ligand-gated ion channel</keyword>
<reference evidence="20" key="2">
    <citation type="submission" date="2025-08" db="UniProtKB">
        <authorList>
            <consortium name="Ensembl"/>
        </authorList>
    </citation>
    <scope>IDENTIFICATION</scope>
</reference>
<dbReference type="SMART" id="SM00918">
    <property type="entry name" value="Lig_chan-Glu_bd"/>
    <property type="match status" value="1"/>
</dbReference>
<evidence type="ECO:0000256" key="17">
    <source>
        <dbReference type="RuleBase" id="RU367118"/>
    </source>
</evidence>
<feature type="transmembrane region" description="Helical" evidence="17">
    <location>
        <begin position="211"/>
        <end position="229"/>
    </location>
</feature>
<name>A0A8C4YX92_GADMO</name>
<feature type="binding site" evidence="14">
    <location>
        <position position="266"/>
    </location>
    <ligand>
        <name>L-glutamate</name>
        <dbReference type="ChEBI" id="CHEBI:29985"/>
    </ligand>
</feature>
<dbReference type="SUPFAM" id="SSF53850">
    <property type="entry name" value="Periplasmic binding protein-like II"/>
    <property type="match status" value="1"/>
</dbReference>
<evidence type="ECO:0000313" key="21">
    <source>
        <dbReference type="Proteomes" id="UP000694546"/>
    </source>
</evidence>
<sequence>MEGYLAVCLCVTALISAPHTTSAKELSITTIKGDPYTMSRGTELEGYCIDLISKLSQKLGFTYKVNLVKDQRYGALDASGSWSGMIGEVMRGEADLAVAPLTVTATREQAVDMTTPFMQTGLSFLLRKDMAHEELNLGFLSPFSMEMWIGVLVAFLLTGICVFLVARISPREWEPESEGQSFTLVHSFWYITGALTLQGAGPHPKSVSGRLVSAVWWVFAVLLLVFYFANFSHMQHADNKHVSIKNFEDLSHQDVIEYGTVEGGSSMSFFKNSNNPVFRRIYQHMERGNTYVATMEEGITRAQEGNFAFIGEAVSLDLAAGRYCTLTRSEELVAMRAYAIAAPVDSPLVKNLTVAILQLSEGGELTYLRDKWWPNNCREGQDAHSANALGLQNLLGLFLLLGLGLALGLLVALLELLSKARSLAKDGKKSCCSALSTELAQRFRGGAESADQEIADKSKA</sequence>
<accession>A0A8C4YX92</accession>
<feature type="site" description="Crucial to convey clamshell closure to channel opening" evidence="15">
    <location>
        <position position="244"/>
    </location>
</feature>
<dbReference type="OrthoDB" id="5984008at2759"/>
<dbReference type="InterPro" id="IPR001320">
    <property type="entry name" value="Iontro_rcpt_C"/>
</dbReference>
<feature type="site" description="Interaction with the cone snail toxin Con-ikot-ikot" evidence="15">
    <location>
        <position position="271"/>
    </location>
</feature>
<feature type="signal peptide" evidence="17">
    <location>
        <begin position="1"/>
        <end position="23"/>
    </location>
</feature>
<dbReference type="Gene3D" id="3.40.190.10">
    <property type="entry name" value="Periplasmic binding protein-like II"/>
    <property type="match status" value="1"/>
</dbReference>
<dbReference type="InterPro" id="IPR015683">
    <property type="entry name" value="Ionotropic_Glu_rcpt"/>
</dbReference>
<keyword evidence="11 17" id="KW-0628">Postsynaptic cell membrane</keyword>
<evidence type="ECO:0000256" key="3">
    <source>
        <dbReference type="ARBA" id="ARBA00022475"/>
    </source>
</evidence>
<keyword evidence="9 17" id="KW-0675">Receptor</keyword>
<feature type="transmembrane region" description="Helical" evidence="17">
    <location>
        <begin position="147"/>
        <end position="166"/>
    </location>
</feature>
<dbReference type="GeneTree" id="ENSGT00940000163942"/>
<dbReference type="PRINTS" id="PR00177">
    <property type="entry name" value="NMDARECEPTOR"/>
</dbReference>
<dbReference type="Pfam" id="PF10613">
    <property type="entry name" value="Lig_chan-Glu_bd"/>
    <property type="match status" value="1"/>
</dbReference>
<proteinExistence type="inferred from homology"/>
<evidence type="ECO:0000256" key="16">
    <source>
        <dbReference type="PIRSR" id="PIRSR601508-3"/>
    </source>
</evidence>
<feature type="domain" description="Ionotropic glutamate receptor L-glutamate and glycine-binding" evidence="19">
    <location>
        <begin position="35"/>
        <end position="91"/>
    </location>
</feature>
<keyword evidence="6 17" id="KW-0770">Synapse</keyword>
<feature type="binding site" evidence="14">
    <location>
        <position position="265"/>
    </location>
    <ligand>
        <name>L-glutamate</name>
        <dbReference type="ChEBI" id="CHEBI:29985"/>
    </ligand>
</feature>
<dbReference type="Pfam" id="PF00060">
    <property type="entry name" value="Lig_chan"/>
    <property type="match status" value="1"/>
</dbReference>
<organism evidence="20 21">
    <name type="scientific">Gadus morhua</name>
    <name type="common">Atlantic cod</name>
    <dbReference type="NCBI Taxonomy" id="8049"/>
    <lineage>
        <taxon>Eukaryota</taxon>
        <taxon>Metazoa</taxon>
        <taxon>Chordata</taxon>
        <taxon>Craniata</taxon>
        <taxon>Vertebrata</taxon>
        <taxon>Euteleostomi</taxon>
        <taxon>Actinopterygii</taxon>
        <taxon>Neopterygii</taxon>
        <taxon>Teleostei</taxon>
        <taxon>Neoteleostei</taxon>
        <taxon>Acanthomorphata</taxon>
        <taxon>Zeiogadaria</taxon>
        <taxon>Gadariae</taxon>
        <taxon>Gadiformes</taxon>
        <taxon>Gadoidei</taxon>
        <taxon>Gadidae</taxon>
        <taxon>Gadus</taxon>
    </lineage>
</organism>
<comment type="similarity">
    <text evidence="17">Belongs to the glutamate-gated ion channel (TC 1.A.10.1) family.</text>
</comment>
<dbReference type="SMART" id="SM00079">
    <property type="entry name" value="PBPe"/>
    <property type="match status" value="1"/>
</dbReference>
<dbReference type="SUPFAM" id="SSF81324">
    <property type="entry name" value="Voltage-gated potassium channels"/>
    <property type="match status" value="1"/>
</dbReference>
<feature type="disulfide bond" evidence="16">
    <location>
        <begin position="324"/>
        <end position="377"/>
    </location>
</feature>
<evidence type="ECO:0000256" key="1">
    <source>
        <dbReference type="ARBA" id="ARBA00004651"/>
    </source>
</evidence>
<protein>
    <recommendedName>
        <fullName evidence="17">Glutamate receptor</fullName>
    </recommendedName>
</protein>
<dbReference type="GO" id="GO:0045211">
    <property type="term" value="C:postsynaptic membrane"/>
    <property type="evidence" value="ECO:0007669"/>
    <property type="project" value="UniProtKB-SubCell"/>
</dbReference>
<reference evidence="20" key="3">
    <citation type="submission" date="2025-09" db="UniProtKB">
        <authorList>
            <consortium name="Ensembl"/>
        </authorList>
    </citation>
    <scope>IDENTIFICATION</scope>
</reference>
<keyword evidence="21" id="KW-1185">Reference proteome</keyword>
<dbReference type="Ensembl" id="ENSGMOT00000000909.2">
    <property type="protein sequence ID" value="ENSGMOP00000000874.2"/>
    <property type="gene ID" value="ENSGMOG00000000856.2"/>
</dbReference>
<evidence type="ECO:0000256" key="14">
    <source>
        <dbReference type="PIRSR" id="PIRSR601508-1"/>
    </source>
</evidence>
<dbReference type="GO" id="GO:0038023">
    <property type="term" value="F:signaling receptor activity"/>
    <property type="evidence" value="ECO:0007669"/>
    <property type="project" value="InterPro"/>
</dbReference>
<keyword evidence="17" id="KW-0732">Signal</keyword>
<evidence type="ECO:0000259" key="18">
    <source>
        <dbReference type="SMART" id="SM00079"/>
    </source>
</evidence>
<evidence type="ECO:0000256" key="11">
    <source>
        <dbReference type="ARBA" id="ARBA00023257"/>
    </source>
</evidence>
<comment type="subcellular location">
    <subcellularLocation>
        <location evidence="1">Cell membrane</location>
        <topology evidence="1">Multi-pass membrane protein</topology>
    </subcellularLocation>
    <subcellularLocation>
        <location evidence="17">Postsynaptic cell membrane</location>
        <topology evidence="17">Multi-pass membrane protein</topology>
    </subcellularLocation>
</comment>
<keyword evidence="8 17" id="KW-0472">Membrane</keyword>
<dbReference type="GO" id="GO:0015276">
    <property type="term" value="F:ligand-gated monoatomic ion channel activity"/>
    <property type="evidence" value="ECO:0007669"/>
    <property type="project" value="InterPro"/>
</dbReference>
<dbReference type="InterPro" id="IPR019594">
    <property type="entry name" value="Glu/Gly-bd"/>
</dbReference>
<evidence type="ECO:0000256" key="6">
    <source>
        <dbReference type="ARBA" id="ARBA00023018"/>
    </source>
</evidence>
<gene>
    <name evidence="20" type="primary">si:ch211-251b21.1</name>
</gene>
<dbReference type="Gene3D" id="1.10.287.70">
    <property type="match status" value="1"/>
</dbReference>
<feature type="binding site" evidence="14">
    <location>
        <position position="102"/>
    </location>
    <ligand>
        <name>L-glutamate</name>
        <dbReference type="ChEBI" id="CHEBI:29985"/>
    </ligand>
</feature>
<keyword evidence="5 17" id="KW-1133">Transmembrane helix</keyword>
<evidence type="ECO:0000256" key="9">
    <source>
        <dbReference type="ARBA" id="ARBA00023170"/>
    </source>
</evidence>
<feature type="transmembrane region" description="Helical" evidence="17">
    <location>
        <begin position="394"/>
        <end position="417"/>
    </location>
</feature>
<keyword evidence="13 17" id="KW-0407">Ion channel</keyword>
<feature type="domain" description="Ionotropic glutamate receptor C-terminal" evidence="18">
    <location>
        <begin position="25"/>
        <end position="375"/>
    </location>
</feature>
<feature type="chain" id="PRO_5044992327" description="Glutamate receptor" evidence="17">
    <location>
        <begin position="24"/>
        <end position="460"/>
    </location>
</feature>
<evidence type="ECO:0000259" key="19">
    <source>
        <dbReference type="SMART" id="SM00918"/>
    </source>
</evidence>
<keyword evidence="2 17" id="KW-0813">Transport</keyword>
<reference evidence="20" key="1">
    <citation type="submission" date="2019-07" db="EMBL/GenBank/DDBJ databases">
        <authorList>
            <consortium name="Wellcome Sanger Institute Data Sharing"/>
        </authorList>
    </citation>
    <scope>NUCLEOTIDE SEQUENCE [LARGE SCALE GENOMIC DNA]</scope>
</reference>
<evidence type="ECO:0000256" key="2">
    <source>
        <dbReference type="ARBA" id="ARBA00022448"/>
    </source>
</evidence>
<keyword evidence="4 17" id="KW-0812">Transmembrane</keyword>
<keyword evidence="3 17" id="KW-1003">Cell membrane</keyword>
<comment type="function">
    <text evidence="17">Receptor for glutamate that functions as a ligand-gated ion channel in the central nervous system and plays an important role in excitatory synaptic transmission. L-glutamate acts as an excitatory neurotransmitter at many synapses in the central nervous system.</text>
</comment>
<keyword evidence="10" id="KW-0325">Glycoprotein</keyword>
<evidence type="ECO:0000256" key="4">
    <source>
        <dbReference type="ARBA" id="ARBA00022692"/>
    </source>
</evidence>
<evidence type="ECO:0000256" key="10">
    <source>
        <dbReference type="ARBA" id="ARBA00023180"/>
    </source>
</evidence>
<dbReference type="PANTHER" id="PTHR18966">
    <property type="entry name" value="IONOTROPIC GLUTAMATE RECEPTOR"/>
    <property type="match status" value="1"/>
</dbReference>
<dbReference type="CDD" id="cd13685">
    <property type="entry name" value="PBP2_iGluR_non_NMDA_like"/>
    <property type="match status" value="1"/>
</dbReference>
<evidence type="ECO:0000256" key="13">
    <source>
        <dbReference type="ARBA" id="ARBA00023303"/>
    </source>
</evidence>
<evidence type="ECO:0000256" key="5">
    <source>
        <dbReference type="ARBA" id="ARBA00022989"/>
    </source>
</evidence>
<evidence type="ECO:0000256" key="8">
    <source>
        <dbReference type="ARBA" id="ARBA00023136"/>
    </source>
</evidence>
<evidence type="ECO:0000256" key="15">
    <source>
        <dbReference type="PIRSR" id="PIRSR601508-2"/>
    </source>
</evidence>
<evidence type="ECO:0000256" key="7">
    <source>
        <dbReference type="ARBA" id="ARBA00023065"/>
    </source>
</evidence>
<dbReference type="InterPro" id="IPR001508">
    <property type="entry name" value="Iono_Glu_rcpt_met"/>
</dbReference>
<feature type="binding site" evidence="14">
    <location>
        <position position="100"/>
    </location>
    <ligand>
        <name>L-glutamate</name>
        <dbReference type="ChEBI" id="CHEBI:29985"/>
    </ligand>
</feature>